<dbReference type="Proteomes" id="UP000027142">
    <property type="component" value="Chromosome"/>
</dbReference>
<dbReference type="InterPro" id="IPR003439">
    <property type="entry name" value="ABC_transporter-like_ATP-bd"/>
</dbReference>
<evidence type="ECO:0000313" key="6">
    <source>
        <dbReference type="EMBL" id="AIC93858.1"/>
    </source>
</evidence>
<keyword evidence="4 6" id="KW-0067">ATP-binding</keyword>
<dbReference type="GO" id="GO:0016887">
    <property type="term" value="F:ATP hydrolysis activity"/>
    <property type="evidence" value="ECO:0007669"/>
    <property type="project" value="InterPro"/>
</dbReference>
<dbReference type="PROSITE" id="PS00211">
    <property type="entry name" value="ABC_TRANSPORTER_1"/>
    <property type="match status" value="1"/>
</dbReference>
<dbReference type="OrthoDB" id="9804819at2"/>
<name>A0A060LZX9_9BACI</name>
<dbReference type="PROSITE" id="PS50893">
    <property type="entry name" value="ABC_TRANSPORTER_2"/>
    <property type="match status" value="1"/>
</dbReference>
<sequence>MADYPLQVKGLNKSFGKAHIIKDMSFQLQRGQIYGFLGPNGSGKTTTIRMIVSLIKPNSGDVLIEGKSIQTDRKAALAKIGAIVEDPDLYGYLTGQQNLEHFARLSNETISKERIKEVVALVELQDAMKKKVKNYSLGMKQRLGIAVSLLHKPSVLILDEPTNGLDPKGIRDLRFYLQRLAKEDGVTLLVSSHQLNEIEMLCDRAIVIKKGEVVDEISMNESQTIEKTLTVKIEAKPVQRALDQLAPFGAVKQNGDTLELEKQSYEDIPTIISALVKENIEVFGVTYQNRLEDAYFTLTEEQEEGVS</sequence>
<dbReference type="Gene3D" id="3.40.50.300">
    <property type="entry name" value="P-loop containing nucleotide triphosphate hydrolases"/>
    <property type="match status" value="1"/>
</dbReference>
<dbReference type="PATRIC" id="fig|1246626.3.peg.1260"/>
<evidence type="ECO:0000256" key="4">
    <source>
        <dbReference type="ARBA" id="ARBA00022840"/>
    </source>
</evidence>
<accession>A0A060LZX9</accession>
<protein>
    <submittedName>
        <fullName evidence="6">ABC transporter ATP-binding protein</fullName>
    </submittedName>
</protein>
<dbReference type="InterPro" id="IPR017871">
    <property type="entry name" value="ABC_transporter-like_CS"/>
</dbReference>
<organism evidence="6 7">
    <name type="scientific">Shouchella lehensis G1</name>
    <dbReference type="NCBI Taxonomy" id="1246626"/>
    <lineage>
        <taxon>Bacteria</taxon>
        <taxon>Bacillati</taxon>
        <taxon>Bacillota</taxon>
        <taxon>Bacilli</taxon>
        <taxon>Bacillales</taxon>
        <taxon>Bacillaceae</taxon>
        <taxon>Shouchella</taxon>
    </lineage>
</organism>
<dbReference type="HOGENOM" id="CLU_000604_1_2_9"/>
<reference evidence="6 7" key="1">
    <citation type="journal article" date="2014" name="Gene">
        <title>A comparative genomic analysis of the alkalitolerant soil bacterium Bacillus lehensis G1.</title>
        <authorList>
            <person name="Noor Y.M."/>
            <person name="Samsulrizal N.H."/>
            <person name="Jema'on N.A."/>
            <person name="Low K.O."/>
            <person name="Ramli A.N."/>
            <person name="Alias N.I."/>
            <person name="Damis S.I."/>
            <person name="Fuzi S.F."/>
            <person name="Isa M.N."/>
            <person name="Murad A.M."/>
            <person name="Raih M.F."/>
            <person name="Bakar F.D."/>
            <person name="Najimudin N."/>
            <person name="Mahadi N.M."/>
            <person name="Illias R.M."/>
        </authorList>
    </citation>
    <scope>NUCLEOTIDE SEQUENCE [LARGE SCALE GENOMIC DNA]</scope>
    <source>
        <strain evidence="6 7">G1</strain>
    </source>
</reference>
<dbReference type="PANTHER" id="PTHR43335:SF4">
    <property type="entry name" value="ABC TRANSPORTER, ATP-BINDING PROTEIN"/>
    <property type="match status" value="1"/>
</dbReference>
<comment type="similarity">
    <text evidence="1">Belongs to the ABC transporter superfamily.</text>
</comment>
<dbReference type="KEGG" id="ble:BleG1_1275"/>
<dbReference type="RefSeq" id="WP_038478463.1">
    <property type="nucleotide sequence ID" value="NZ_CP003923.1"/>
</dbReference>
<evidence type="ECO:0000256" key="3">
    <source>
        <dbReference type="ARBA" id="ARBA00022741"/>
    </source>
</evidence>
<dbReference type="Pfam" id="PF00005">
    <property type="entry name" value="ABC_tran"/>
    <property type="match status" value="1"/>
</dbReference>
<dbReference type="SUPFAM" id="SSF52540">
    <property type="entry name" value="P-loop containing nucleoside triphosphate hydrolases"/>
    <property type="match status" value="1"/>
</dbReference>
<dbReference type="InterPro" id="IPR027417">
    <property type="entry name" value="P-loop_NTPase"/>
</dbReference>
<dbReference type="STRING" id="1246626.BleG1_1275"/>
<dbReference type="SMART" id="SM00382">
    <property type="entry name" value="AAA"/>
    <property type="match status" value="1"/>
</dbReference>
<keyword evidence="2" id="KW-0813">Transport</keyword>
<dbReference type="AlphaFoldDB" id="A0A060LZX9"/>
<dbReference type="PANTHER" id="PTHR43335">
    <property type="entry name" value="ABC TRANSPORTER, ATP-BINDING PROTEIN"/>
    <property type="match status" value="1"/>
</dbReference>
<gene>
    <name evidence="6" type="ORF">BleG1_1275</name>
</gene>
<evidence type="ECO:0000259" key="5">
    <source>
        <dbReference type="PROSITE" id="PS50893"/>
    </source>
</evidence>
<dbReference type="GO" id="GO:0005524">
    <property type="term" value="F:ATP binding"/>
    <property type="evidence" value="ECO:0007669"/>
    <property type="project" value="UniProtKB-KW"/>
</dbReference>
<proteinExistence type="inferred from homology"/>
<evidence type="ECO:0000313" key="7">
    <source>
        <dbReference type="Proteomes" id="UP000027142"/>
    </source>
</evidence>
<keyword evidence="3" id="KW-0547">Nucleotide-binding</keyword>
<evidence type="ECO:0000256" key="1">
    <source>
        <dbReference type="ARBA" id="ARBA00005417"/>
    </source>
</evidence>
<evidence type="ECO:0000256" key="2">
    <source>
        <dbReference type="ARBA" id="ARBA00022448"/>
    </source>
</evidence>
<feature type="domain" description="ABC transporter" evidence="5">
    <location>
        <begin position="6"/>
        <end position="235"/>
    </location>
</feature>
<dbReference type="EMBL" id="CP003923">
    <property type="protein sequence ID" value="AIC93858.1"/>
    <property type="molecule type" value="Genomic_DNA"/>
</dbReference>
<keyword evidence="7" id="KW-1185">Reference proteome</keyword>
<dbReference type="eggNOG" id="COG1131">
    <property type="taxonomic scope" value="Bacteria"/>
</dbReference>
<dbReference type="InterPro" id="IPR003593">
    <property type="entry name" value="AAA+_ATPase"/>
</dbReference>